<dbReference type="Proteomes" id="UP000287519">
    <property type="component" value="Unassembled WGS sequence"/>
</dbReference>
<evidence type="ECO:0000256" key="1">
    <source>
        <dbReference type="SAM" id="MobiDB-lite"/>
    </source>
</evidence>
<evidence type="ECO:0000313" key="2">
    <source>
        <dbReference type="EMBL" id="GCE43565.1"/>
    </source>
</evidence>
<proteinExistence type="predicted"/>
<comment type="caution">
    <text evidence="2">The sequence shown here is derived from an EMBL/GenBank/DDBJ whole genome shotgun (WGS) entry which is preliminary data.</text>
</comment>
<organism evidence="2 3">
    <name type="scientific">Rhodococcus wratislaviensis</name>
    <name type="common">Tsukamurella wratislaviensis</name>
    <dbReference type="NCBI Taxonomy" id="44752"/>
    <lineage>
        <taxon>Bacteria</taxon>
        <taxon>Bacillati</taxon>
        <taxon>Actinomycetota</taxon>
        <taxon>Actinomycetes</taxon>
        <taxon>Mycobacteriales</taxon>
        <taxon>Nocardiaceae</taxon>
        <taxon>Rhodococcus</taxon>
    </lineage>
</organism>
<dbReference type="EMBL" id="BHYM01000079">
    <property type="protein sequence ID" value="GCE43565.1"/>
    <property type="molecule type" value="Genomic_DNA"/>
</dbReference>
<protein>
    <submittedName>
        <fullName evidence="2">Uncharacterized protein</fullName>
    </submittedName>
</protein>
<keyword evidence="3" id="KW-1185">Reference proteome</keyword>
<evidence type="ECO:0000313" key="3">
    <source>
        <dbReference type="Proteomes" id="UP000287519"/>
    </source>
</evidence>
<feature type="region of interest" description="Disordered" evidence="1">
    <location>
        <begin position="1"/>
        <end position="38"/>
    </location>
</feature>
<feature type="compositionally biased region" description="Basic and acidic residues" evidence="1">
    <location>
        <begin position="28"/>
        <end position="38"/>
    </location>
</feature>
<name>A0A402CJ52_RHOWR</name>
<reference evidence="2 3" key="1">
    <citation type="submission" date="2018-11" db="EMBL/GenBank/DDBJ databases">
        <title>Microbial catabolism of amino acid.</title>
        <authorList>
            <person name="Hibi M."/>
            <person name="Ogawa J."/>
        </authorList>
    </citation>
    <scope>NUCLEOTIDE SEQUENCE [LARGE SCALE GENOMIC DNA]</scope>
    <source>
        <strain evidence="2 3">C31-06</strain>
    </source>
</reference>
<accession>A0A402CJ52</accession>
<sequence>MPTFSADNSHVDQPSHRRPAHPQQIRTMRADKKAFRAA</sequence>
<dbReference type="AlphaFoldDB" id="A0A402CJ52"/>
<gene>
    <name evidence="2" type="ORF">Rhow_007795</name>
</gene>